<organism evidence="3 4">
    <name type="scientific">Aspergillus steynii IBT 23096</name>
    <dbReference type="NCBI Taxonomy" id="1392250"/>
    <lineage>
        <taxon>Eukaryota</taxon>
        <taxon>Fungi</taxon>
        <taxon>Dikarya</taxon>
        <taxon>Ascomycota</taxon>
        <taxon>Pezizomycotina</taxon>
        <taxon>Eurotiomycetes</taxon>
        <taxon>Eurotiomycetidae</taxon>
        <taxon>Eurotiales</taxon>
        <taxon>Aspergillaceae</taxon>
        <taxon>Aspergillus</taxon>
        <taxon>Aspergillus subgen. Circumdati</taxon>
    </lineage>
</organism>
<dbReference type="AlphaFoldDB" id="A0A2I2FT44"/>
<protein>
    <submittedName>
        <fullName evidence="3">GroES-like protein</fullName>
    </submittedName>
</protein>
<dbReference type="Proteomes" id="UP000234275">
    <property type="component" value="Unassembled WGS sequence"/>
</dbReference>
<dbReference type="InterPro" id="IPR036291">
    <property type="entry name" value="NAD(P)-bd_dom_sf"/>
</dbReference>
<evidence type="ECO:0000313" key="4">
    <source>
        <dbReference type="Proteomes" id="UP000234275"/>
    </source>
</evidence>
<name>A0A2I2FT44_9EURO</name>
<dbReference type="InterPro" id="IPR051397">
    <property type="entry name" value="Zn-ADH-like_protein"/>
</dbReference>
<evidence type="ECO:0000259" key="2">
    <source>
        <dbReference type="Pfam" id="PF08240"/>
    </source>
</evidence>
<evidence type="ECO:0000259" key="1">
    <source>
        <dbReference type="Pfam" id="PF00107"/>
    </source>
</evidence>
<reference evidence="3 4" key="1">
    <citation type="submission" date="2016-12" db="EMBL/GenBank/DDBJ databases">
        <title>The genomes of Aspergillus section Nigri reveals drivers in fungal speciation.</title>
        <authorList>
            <consortium name="DOE Joint Genome Institute"/>
            <person name="Vesth T.C."/>
            <person name="Nybo J."/>
            <person name="Theobald S."/>
            <person name="Brandl J."/>
            <person name="Frisvad J.C."/>
            <person name="Nielsen K.F."/>
            <person name="Lyhne E.K."/>
            <person name="Kogle M.E."/>
            <person name="Kuo A."/>
            <person name="Riley R."/>
            <person name="Clum A."/>
            <person name="Nolan M."/>
            <person name="Lipzen A."/>
            <person name="Salamov A."/>
            <person name="Henrissat B."/>
            <person name="Wiebenga A."/>
            <person name="De Vries R.P."/>
            <person name="Grigoriev I.V."/>
            <person name="Mortensen U.H."/>
            <person name="Andersen M.R."/>
            <person name="Baker S.E."/>
        </authorList>
    </citation>
    <scope>NUCLEOTIDE SEQUENCE [LARGE SCALE GENOMIC DNA]</scope>
    <source>
        <strain evidence="3 4">IBT 23096</strain>
    </source>
</reference>
<feature type="domain" description="Alcohol dehydrogenase-like N-terminal" evidence="2">
    <location>
        <begin position="33"/>
        <end position="147"/>
    </location>
</feature>
<sequence length="369" mass="39851">MQPALPANHRALVLESRDSGCQIKTVPTPQPDNGSAVVRIAVAGILPYHRDVYNGKRPNPFPTPLVGGFGAIGHVAAVGSDATALTPGQFVYVDCVIRARDDPDAYFLTAIYEGSSNGSKRLMRDVWRNGTFAEYAKVPLENCIPLDEARLCRGLGYTVPDLMYMAYMLVPYGGLRDIQLEPGETIIVCPATGFYGSLGVQMAAAMGARVIAMGRSEEKLAKLKADVTERSPGADIETVTITNDPAQDVGALRAFGTIDAVLDITPSSASSSTHTKSAIKALRHGGRVSLMGSTANIGAPEIMVNNITLKGKMMYQREAIVHFVKMLERGLLPLGKDCMETKAFSLDNWEEGFDYIINKPYAFRASIFL</sequence>
<dbReference type="Pfam" id="PF00107">
    <property type="entry name" value="ADH_zinc_N"/>
    <property type="match status" value="1"/>
</dbReference>
<keyword evidence="4" id="KW-1185">Reference proteome</keyword>
<dbReference type="InterPro" id="IPR013154">
    <property type="entry name" value="ADH-like_N"/>
</dbReference>
<evidence type="ECO:0000313" key="3">
    <source>
        <dbReference type="EMBL" id="PLB43747.1"/>
    </source>
</evidence>
<dbReference type="GO" id="GO:0005739">
    <property type="term" value="C:mitochondrion"/>
    <property type="evidence" value="ECO:0007669"/>
    <property type="project" value="TreeGrafter"/>
</dbReference>
<accession>A0A2I2FT44</accession>
<dbReference type="SUPFAM" id="SSF50129">
    <property type="entry name" value="GroES-like"/>
    <property type="match status" value="1"/>
</dbReference>
<dbReference type="CDD" id="cd05188">
    <property type="entry name" value="MDR"/>
    <property type="match status" value="1"/>
</dbReference>
<dbReference type="InterPro" id="IPR011032">
    <property type="entry name" value="GroES-like_sf"/>
</dbReference>
<dbReference type="STRING" id="1392250.A0A2I2FT44"/>
<dbReference type="Gene3D" id="3.40.50.720">
    <property type="entry name" value="NAD(P)-binding Rossmann-like Domain"/>
    <property type="match status" value="1"/>
</dbReference>
<dbReference type="EMBL" id="MSFO01000010">
    <property type="protein sequence ID" value="PLB43747.1"/>
    <property type="molecule type" value="Genomic_DNA"/>
</dbReference>
<dbReference type="Gene3D" id="3.90.180.10">
    <property type="entry name" value="Medium-chain alcohol dehydrogenases, catalytic domain"/>
    <property type="match status" value="1"/>
</dbReference>
<dbReference type="InterPro" id="IPR013149">
    <property type="entry name" value="ADH-like_C"/>
</dbReference>
<gene>
    <name evidence="3" type="ORF">P170DRAFT_468522</name>
</gene>
<dbReference type="PANTHER" id="PTHR43677">
    <property type="entry name" value="SHORT-CHAIN DEHYDROGENASE/REDUCTASE"/>
    <property type="match status" value="1"/>
</dbReference>
<dbReference type="GO" id="GO:0016491">
    <property type="term" value="F:oxidoreductase activity"/>
    <property type="evidence" value="ECO:0007669"/>
    <property type="project" value="TreeGrafter"/>
</dbReference>
<dbReference type="RefSeq" id="XP_024699049.1">
    <property type="nucleotide sequence ID" value="XM_024852561.1"/>
</dbReference>
<feature type="domain" description="Alcohol dehydrogenase-like C-terminal" evidence="1">
    <location>
        <begin position="196"/>
        <end position="327"/>
    </location>
</feature>
<dbReference type="OrthoDB" id="5407715at2759"/>
<dbReference type="Pfam" id="PF08240">
    <property type="entry name" value="ADH_N"/>
    <property type="match status" value="1"/>
</dbReference>
<comment type="caution">
    <text evidence="3">The sequence shown here is derived from an EMBL/GenBank/DDBJ whole genome shotgun (WGS) entry which is preliminary data.</text>
</comment>
<dbReference type="PANTHER" id="PTHR43677:SF4">
    <property type="entry name" value="QUINONE OXIDOREDUCTASE-LIKE PROTEIN 2"/>
    <property type="match status" value="1"/>
</dbReference>
<dbReference type="GeneID" id="36560259"/>
<dbReference type="SUPFAM" id="SSF51735">
    <property type="entry name" value="NAD(P)-binding Rossmann-fold domains"/>
    <property type="match status" value="1"/>
</dbReference>
<dbReference type="VEuPathDB" id="FungiDB:P170DRAFT_468522"/>
<proteinExistence type="predicted"/>